<organism evidence="1 2">
    <name type="scientific">Nostoc piscinale CENA21</name>
    <dbReference type="NCBI Taxonomy" id="224013"/>
    <lineage>
        <taxon>Bacteria</taxon>
        <taxon>Bacillati</taxon>
        <taxon>Cyanobacteriota</taxon>
        <taxon>Cyanophyceae</taxon>
        <taxon>Nostocales</taxon>
        <taxon>Nostocaceae</taxon>
        <taxon>Nostoc</taxon>
    </lineage>
</organism>
<keyword evidence="2" id="KW-1185">Reference proteome</keyword>
<evidence type="ECO:0000313" key="1">
    <source>
        <dbReference type="EMBL" id="ALF54719.1"/>
    </source>
</evidence>
<reference evidence="1 2" key="2">
    <citation type="journal article" date="2016" name="Genome Announc.">
        <title>Draft Genome Sequence of the N2-Fixing Cyanobacterium Nostoc piscinale CENA21, Isolated from the Brazilian Amazon Floodplain.</title>
        <authorList>
            <person name="Leao T."/>
            <person name="Guimaraes P.I."/>
            <person name="de Melo A.G."/>
            <person name="Ramos R.T."/>
            <person name="Leao P.N."/>
            <person name="Silva A."/>
            <person name="Fiore M.F."/>
            <person name="Schneider M.P."/>
        </authorList>
    </citation>
    <scope>NUCLEOTIDE SEQUENCE [LARGE SCALE GENOMIC DNA]</scope>
    <source>
        <strain evidence="1 2">CENA21</strain>
    </source>
</reference>
<name>A0A0M4TWK1_9NOSO</name>
<dbReference type="OrthoDB" id="573584at2"/>
<gene>
    <name evidence="1" type="ORF">ACX27_20810</name>
</gene>
<dbReference type="PATRIC" id="fig|224013.5.peg.4986"/>
<protein>
    <recommendedName>
        <fullName evidence="3">Prevent-host-death family protein</fullName>
    </recommendedName>
</protein>
<reference evidence="2" key="1">
    <citation type="submission" date="2015-07" db="EMBL/GenBank/DDBJ databases">
        <title>Genome Of Nitrogen-Fixing Cyanobacterium Nostoc piscinale CENA21 From Solimoes/Amazon River Floodplain Sediments And Comparative Genomics To Uncover Biosynthetic Natural Products Potential.</title>
        <authorList>
            <person name="Leao T.F."/>
            <person name="Leao P.N."/>
            <person name="Guimaraes P.I."/>
            <person name="de Melo A.G.C."/>
            <person name="Ramos R.T.J."/>
            <person name="Silva A."/>
            <person name="Fiore M.F."/>
            <person name="Schneider M.P.C."/>
        </authorList>
    </citation>
    <scope>NUCLEOTIDE SEQUENCE [LARGE SCALE GENOMIC DNA]</scope>
    <source>
        <strain evidence="2">CENA21</strain>
    </source>
</reference>
<dbReference type="KEGG" id="npz:ACX27_20810"/>
<dbReference type="Proteomes" id="UP000062645">
    <property type="component" value="Chromosome"/>
</dbReference>
<dbReference type="RefSeq" id="WP_062295265.1">
    <property type="nucleotide sequence ID" value="NZ_CP012036.1"/>
</dbReference>
<accession>A0A0M4TWK1</accession>
<dbReference type="AlphaFoldDB" id="A0A0M4TWK1"/>
<sequence length="78" mass="8554">MKHIASNELPATLQQIFAEIQRTKTPLTVTHDGEPLVIIYPAKPQSERTVFGAMKGSGEILGDLISPVIPDNTWEALQ</sequence>
<dbReference type="EMBL" id="CP012036">
    <property type="protein sequence ID" value="ALF54719.1"/>
    <property type="molecule type" value="Genomic_DNA"/>
</dbReference>
<evidence type="ECO:0000313" key="2">
    <source>
        <dbReference type="Proteomes" id="UP000062645"/>
    </source>
</evidence>
<evidence type="ECO:0008006" key="3">
    <source>
        <dbReference type="Google" id="ProtNLM"/>
    </source>
</evidence>
<proteinExistence type="predicted"/>